<comment type="similarity">
    <text evidence="1">Belongs to the sigma-70 factor family. ECF subfamily.</text>
</comment>
<accession>A0A562P9G3</accession>
<keyword evidence="2" id="KW-0805">Transcription regulation</keyword>
<evidence type="ECO:0000256" key="3">
    <source>
        <dbReference type="ARBA" id="ARBA00023082"/>
    </source>
</evidence>
<dbReference type="GO" id="GO:0016987">
    <property type="term" value="F:sigma factor activity"/>
    <property type="evidence" value="ECO:0007669"/>
    <property type="project" value="UniProtKB-KW"/>
</dbReference>
<feature type="domain" description="RNA polymerase sigma factor 70 region 4 type 2" evidence="6">
    <location>
        <begin position="131"/>
        <end position="182"/>
    </location>
</feature>
<organism evidence="8 9">
    <name type="scientific">Pseudoduganella flava</name>
    <dbReference type="NCBI Taxonomy" id="871742"/>
    <lineage>
        <taxon>Bacteria</taxon>
        <taxon>Pseudomonadati</taxon>
        <taxon>Pseudomonadota</taxon>
        <taxon>Betaproteobacteria</taxon>
        <taxon>Burkholderiales</taxon>
        <taxon>Oxalobacteraceae</taxon>
        <taxon>Telluria group</taxon>
        <taxon>Pseudoduganella</taxon>
    </lineage>
</organism>
<dbReference type="SUPFAM" id="SSF88659">
    <property type="entry name" value="Sigma3 and sigma4 domains of RNA polymerase sigma factors"/>
    <property type="match status" value="1"/>
</dbReference>
<evidence type="ECO:0000313" key="9">
    <source>
        <dbReference type="Proteomes" id="UP000315112"/>
    </source>
</evidence>
<evidence type="ECO:0000256" key="4">
    <source>
        <dbReference type="ARBA" id="ARBA00023163"/>
    </source>
</evidence>
<dbReference type="Gene3D" id="1.10.10.10">
    <property type="entry name" value="Winged helix-like DNA-binding domain superfamily/Winged helix DNA-binding domain"/>
    <property type="match status" value="1"/>
</dbReference>
<dbReference type="Gene3D" id="1.10.1740.10">
    <property type="match status" value="1"/>
</dbReference>
<reference evidence="8 9" key="1">
    <citation type="journal article" date="2015" name="Stand. Genomic Sci.">
        <title>Genomic Encyclopedia of Bacterial and Archaeal Type Strains, Phase III: the genomes of soil and plant-associated and newly described type strains.</title>
        <authorList>
            <person name="Whitman W.B."/>
            <person name="Woyke T."/>
            <person name="Klenk H.P."/>
            <person name="Zhou Y."/>
            <person name="Lilburn T.G."/>
            <person name="Beck B.J."/>
            <person name="De Vos P."/>
            <person name="Vandamme P."/>
            <person name="Eisen J.A."/>
            <person name="Garrity G."/>
            <person name="Hugenholtz P."/>
            <person name="Kyrpides N.C."/>
        </authorList>
    </citation>
    <scope>NUCLEOTIDE SEQUENCE [LARGE SCALE GENOMIC DNA]</scope>
    <source>
        <strain evidence="8 9">CGMCC 1.10685</strain>
    </source>
</reference>
<feature type="domain" description="RNA polymerase sigma-70 region 2" evidence="5">
    <location>
        <begin position="36"/>
        <end position="99"/>
    </location>
</feature>
<proteinExistence type="inferred from homology"/>
<dbReference type="OrthoDB" id="9180690at2"/>
<dbReference type="SUPFAM" id="SSF88946">
    <property type="entry name" value="Sigma2 domain of RNA polymerase sigma factors"/>
    <property type="match status" value="1"/>
</dbReference>
<dbReference type="AlphaFoldDB" id="A0A562P9G3"/>
<protein>
    <submittedName>
        <fullName evidence="8">RNA polymerase sigma-70 factor (ECF subfamily)</fullName>
    </submittedName>
    <submittedName>
        <fullName evidence="7">Sigma-70 family RNA polymerase sigma factor</fullName>
    </submittedName>
</protein>
<evidence type="ECO:0000256" key="1">
    <source>
        <dbReference type="ARBA" id="ARBA00010641"/>
    </source>
</evidence>
<dbReference type="Proteomes" id="UP000437862">
    <property type="component" value="Chromosome"/>
</dbReference>
<evidence type="ECO:0000313" key="7">
    <source>
        <dbReference type="EMBL" id="QGZ38028.1"/>
    </source>
</evidence>
<keyword evidence="4" id="KW-0804">Transcription</keyword>
<reference evidence="7 10" key="3">
    <citation type="submission" date="2019-12" db="EMBL/GenBank/DDBJ databases">
        <title>Draft Genome Sequences of Six Type Strains of the Genus Massilia.</title>
        <authorList>
            <person name="Miess H."/>
            <person name="Frediansyah A."/>
            <person name="Goeker M."/>
            <person name="Gross H."/>
        </authorList>
    </citation>
    <scope>NUCLEOTIDE SEQUENCE [LARGE SCALE GENOMIC DNA]</scope>
    <source>
        <strain evidence="7 10">DSM 26639</strain>
    </source>
</reference>
<gene>
    <name evidence="7" type="ORF">GO485_02505</name>
    <name evidence="8" type="ORF">IP92_05783</name>
</gene>
<dbReference type="Proteomes" id="UP000315112">
    <property type="component" value="Unassembled WGS sequence"/>
</dbReference>
<dbReference type="InterPro" id="IPR014284">
    <property type="entry name" value="RNA_pol_sigma-70_dom"/>
</dbReference>
<evidence type="ECO:0000259" key="5">
    <source>
        <dbReference type="Pfam" id="PF04542"/>
    </source>
</evidence>
<evidence type="ECO:0000256" key="2">
    <source>
        <dbReference type="ARBA" id="ARBA00023015"/>
    </source>
</evidence>
<sequence>MSTTFESAAFQSAAFETAASGSLLALRNELLGSEFRHSYGWLTASVHRVVGSRSDAEDLAASAFTELAALDDLRHVRQPRALLTTIARRLTFEFWRRRDLERTWLAELAARPEGRAASAEDTCAAALELARFESVLARLPAKARQAFAMSRFEGLDHAAIGARLGVSASMARKYVAQARDACRDTGPAVQ</sequence>
<dbReference type="PANTHER" id="PTHR43133:SF63">
    <property type="entry name" value="RNA POLYMERASE SIGMA FACTOR FECI-RELATED"/>
    <property type="match status" value="1"/>
</dbReference>
<keyword evidence="3" id="KW-0731">Sigma factor</keyword>
<dbReference type="InterPro" id="IPR036388">
    <property type="entry name" value="WH-like_DNA-bd_sf"/>
</dbReference>
<evidence type="ECO:0000313" key="8">
    <source>
        <dbReference type="EMBL" id="TWI40963.1"/>
    </source>
</evidence>
<dbReference type="Pfam" id="PF04542">
    <property type="entry name" value="Sigma70_r2"/>
    <property type="match status" value="1"/>
</dbReference>
<name>A0A562P9G3_9BURK</name>
<dbReference type="InterPro" id="IPR013325">
    <property type="entry name" value="RNA_pol_sigma_r2"/>
</dbReference>
<dbReference type="InterPro" id="IPR013249">
    <property type="entry name" value="RNA_pol_sigma70_r4_t2"/>
</dbReference>
<dbReference type="InterPro" id="IPR007627">
    <property type="entry name" value="RNA_pol_sigma70_r2"/>
</dbReference>
<dbReference type="GO" id="GO:0003677">
    <property type="term" value="F:DNA binding"/>
    <property type="evidence" value="ECO:0007669"/>
    <property type="project" value="InterPro"/>
</dbReference>
<reference evidence="8" key="2">
    <citation type="submission" date="2019-07" db="EMBL/GenBank/DDBJ databases">
        <authorList>
            <person name="Whitman W."/>
            <person name="Huntemann M."/>
            <person name="Clum A."/>
            <person name="Pillay M."/>
            <person name="Palaniappan K."/>
            <person name="Varghese N."/>
            <person name="Mikhailova N."/>
            <person name="Stamatis D."/>
            <person name="Reddy T."/>
            <person name="Daum C."/>
            <person name="Shapiro N."/>
            <person name="Ivanova N."/>
            <person name="Kyrpides N."/>
            <person name="Woyke T."/>
        </authorList>
    </citation>
    <scope>NUCLEOTIDE SEQUENCE</scope>
    <source>
        <strain evidence="8">CGMCC 1.10685</strain>
    </source>
</reference>
<evidence type="ECO:0000313" key="10">
    <source>
        <dbReference type="Proteomes" id="UP000437862"/>
    </source>
</evidence>
<dbReference type="GO" id="GO:0006352">
    <property type="term" value="P:DNA-templated transcription initiation"/>
    <property type="evidence" value="ECO:0007669"/>
    <property type="project" value="InterPro"/>
</dbReference>
<keyword evidence="10" id="KW-1185">Reference proteome</keyword>
<dbReference type="NCBIfam" id="TIGR02937">
    <property type="entry name" value="sigma70-ECF"/>
    <property type="match status" value="1"/>
</dbReference>
<dbReference type="EMBL" id="CP046904">
    <property type="protein sequence ID" value="QGZ38028.1"/>
    <property type="molecule type" value="Genomic_DNA"/>
</dbReference>
<dbReference type="PANTHER" id="PTHR43133">
    <property type="entry name" value="RNA POLYMERASE ECF-TYPE SIGMA FACTO"/>
    <property type="match status" value="1"/>
</dbReference>
<dbReference type="Pfam" id="PF08281">
    <property type="entry name" value="Sigma70_r4_2"/>
    <property type="match status" value="1"/>
</dbReference>
<dbReference type="InterPro" id="IPR013324">
    <property type="entry name" value="RNA_pol_sigma_r3/r4-like"/>
</dbReference>
<dbReference type="EMBL" id="VLKW01000019">
    <property type="protein sequence ID" value="TWI40963.1"/>
    <property type="molecule type" value="Genomic_DNA"/>
</dbReference>
<evidence type="ECO:0000259" key="6">
    <source>
        <dbReference type="Pfam" id="PF08281"/>
    </source>
</evidence>
<dbReference type="InterPro" id="IPR039425">
    <property type="entry name" value="RNA_pol_sigma-70-like"/>
</dbReference>